<dbReference type="STRING" id="1337093.MBELCI_2270"/>
<protein>
    <submittedName>
        <fullName evidence="2">Uncharacterized protein</fullName>
    </submittedName>
</protein>
<dbReference type="OrthoDB" id="9768039at2"/>
<reference evidence="2" key="1">
    <citation type="journal article" date="2013" name="Genome Announc.">
        <title>Draft Genome Sequence of Loktanella cinnabarina LL-001T, Isolated from Deep-Sea Floor Sediment.</title>
        <authorList>
            <person name="Nishi S."/>
            <person name="Tsubouchi T."/>
            <person name="Takaki Y."/>
            <person name="Koyanagi R."/>
            <person name="Satoh N."/>
            <person name="Maruyama T."/>
            <person name="Hatada Y."/>
        </authorList>
    </citation>
    <scope>NUCLEOTIDE SEQUENCE [LARGE SCALE GENOMIC DNA]</scope>
    <source>
        <strain evidence="2">LL-001</strain>
    </source>
</reference>
<feature type="region of interest" description="Disordered" evidence="1">
    <location>
        <begin position="359"/>
        <end position="390"/>
    </location>
</feature>
<accession>U3AN95</accession>
<dbReference type="AlphaFoldDB" id="U3AN95"/>
<feature type="compositionally biased region" description="Polar residues" evidence="1">
    <location>
        <begin position="376"/>
        <end position="390"/>
    </location>
</feature>
<keyword evidence="3" id="KW-1185">Reference proteome</keyword>
<sequence>MIVSGTPGDTIQVTLTKGFNPVVGTGNEIAQLVEDRLDAYDFKANNTFDNQHITVTLDSSGTADISDQFDYDDSPANNKEDGTFPGDDVAQIGFVAAVVDPSNGNLPISPITSPIYLTNDGGPVVSDPNTAPEGYFQIVNSGGNGYFKIQIEDENGTGGTNPGGKWSYQTAADPEGRQSGFQGDGYYLFGSNSSTAIDNNINGDDLLEYTIFVPDTDLGTYTVAFGVSRDGVAAGDQQNDLWLNLKPAEQAGNGDIHAFMPPDTEPEPHQKGFVKLFGGSNNGNWSETSKVDGLPNFTAQVTFDNAGLYTVQVEGRSEGYHVDYFELYQGGTSRVPARRIRSSSRAILTLAAAAVEAVAAPSEPSRHRSTPPAMIGSSSAAPTARISNSA</sequence>
<dbReference type="EMBL" id="BATB01000031">
    <property type="protein sequence ID" value="GAD56218.1"/>
    <property type="molecule type" value="Genomic_DNA"/>
</dbReference>
<evidence type="ECO:0000313" key="2">
    <source>
        <dbReference type="EMBL" id="GAD56218.1"/>
    </source>
</evidence>
<name>U3AN95_9RHOB</name>
<evidence type="ECO:0000256" key="1">
    <source>
        <dbReference type="SAM" id="MobiDB-lite"/>
    </source>
</evidence>
<evidence type="ECO:0000313" key="3">
    <source>
        <dbReference type="Proteomes" id="UP000016566"/>
    </source>
</evidence>
<dbReference type="Proteomes" id="UP000016566">
    <property type="component" value="Unassembled WGS sequence"/>
</dbReference>
<proteinExistence type="predicted"/>
<comment type="caution">
    <text evidence="2">The sequence shown here is derived from an EMBL/GenBank/DDBJ whole genome shotgun (WGS) entry which is preliminary data.</text>
</comment>
<organism evidence="2 3">
    <name type="scientific">Limimaricola cinnabarinus LL-001</name>
    <dbReference type="NCBI Taxonomy" id="1337093"/>
    <lineage>
        <taxon>Bacteria</taxon>
        <taxon>Pseudomonadati</taxon>
        <taxon>Pseudomonadota</taxon>
        <taxon>Alphaproteobacteria</taxon>
        <taxon>Rhodobacterales</taxon>
        <taxon>Paracoccaceae</taxon>
        <taxon>Limimaricola</taxon>
    </lineage>
</organism>
<gene>
    <name evidence="2" type="ORF">MBELCI_2270</name>
</gene>
<dbReference type="Gene3D" id="2.60.120.260">
    <property type="entry name" value="Galactose-binding domain-like"/>
    <property type="match status" value="1"/>
</dbReference>